<keyword evidence="5" id="KW-1003">Cell membrane</keyword>
<organism evidence="13 14">
    <name type="scientific">Rhizobium hainanense</name>
    <dbReference type="NCBI Taxonomy" id="52131"/>
    <lineage>
        <taxon>Bacteria</taxon>
        <taxon>Pseudomonadati</taxon>
        <taxon>Pseudomonadota</taxon>
        <taxon>Alphaproteobacteria</taxon>
        <taxon>Hyphomicrobiales</taxon>
        <taxon>Rhizobiaceae</taxon>
        <taxon>Rhizobium/Agrobacterium group</taxon>
        <taxon>Rhizobium</taxon>
    </lineage>
</organism>
<dbReference type="GO" id="GO:0005886">
    <property type="term" value="C:plasma membrane"/>
    <property type="evidence" value="ECO:0007669"/>
    <property type="project" value="UniProtKB-SubCell"/>
</dbReference>
<sequence length="547" mass="58218">MIILTAPERKRVISGGALSLAGIALFVGIAVLVLLAAGIESGGANPLTDPYLLRVLRFTLLQAVLSTLLSVVLAIPVARALARQPRFPGRLWLIRLMAVPMGLPVLIGALGLLGIWGRQGLLNQALAALGLSQPVSIYGLTGILLAHVFFNMPLACRLMLAGLERVPAEYWFVADELGMRPISVFRFIEWPILRGLIPGIAGLIFMLCATSFTLVLILGGGPAATTLEVAIYQALRFDFDPGRAVMLSLLQIVITLFVLGAMMLFRAPDDHGLTSGRTLRRIDGQRAAARWIDTIMLSAATLFLGLPLASIVVTGLEANLFKLAGQPIFLQAAATSLVVALAAGLLAVLISFAIIRARSVISADRHKTLGLRGLAIALSASASLILLVPPIVLATGWFLALRPLGDPSRFAAGLIIVINALMALPFVIRVIEPAYVVHRLRTERLAASLGLHGIARLRLIDWPGLRKPLFTALSFAMALSLGDLGAVALFGSDSLMTLPWLVYSKLGSYRTNDADGYALILGLVCLLLTIAGTAGQGVRDDESRRNG</sequence>
<evidence type="ECO:0000256" key="9">
    <source>
        <dbReference type="ARBA" id="ARBA00022989"/>
    </source>
</evidence>
<dbReference type="SUPFAM" id="SSF161098">
    <property type="entry name" value="MetI-like"/>
    <property type="match status" value="2"/>
</dbReference>
<name>A0A1C3V3B6_9HYPH</name>
<keyword evidence="8" id="KW-0677">Repeat</keyword>
<feature type="transmembrane region" description="Helical" evidence="11">
    <location>
        <begin position="244"/>
        <end position="267"/>
    </location>
</feature>
<evidence type="ECO:0000256" key="3">
    <source>
        <dbReference type="ARBA" id="ARBA00016947"/>
    </source>
</evidence>
<feature type="transmembrane region" description="Helical" evidence="11">
    <location>
        <begin position="376"/>
        <end position="398"/>
    </location>
</feature>
<dbReference type="STRING" id="52131.GA0061100_104226"/>
<feature type="transmembrane region" description="Helical" evidence="11">
    <location>
        <begin position="59"/>
        <end position="81"/>
    </location>
</feature>
<feature type="transmembrane region" description="Helical" evidence="11">
    <location>
        <begin position="516"/>
        <end position="535"/>
    </location>
</feature>
<evidence type="ECO:0000256" key="7">
    <source>
        <dbReference type="ARBA" id="ARBA00022692"/>
    </source>
</evidence>
<dbReference type="InterPro" id="IPR035906">
    <property type="entry name" value="MetI-like_sf"/>
</dbReference>
<feature type="transmembrane region" description="Helical" evidence="11">
    <location>
        <begin position="469"/>
        <end position="491"/>
    </location>
</feature>
<evidence type="ECO:0000256" key="11">
    <source>
        <dbReference type="SAM" id="Phobius"/>
    </source>
</evidence>
<dbReference type="PANTHER" id="PTHR30183">
    <property type="entry name" value="MOLYBDENUM TRANSPORT SYSTEM PERMEASE PROTEIN MODB"/>
    <property type="match status" value="1"/>
</dbReference>
<comment type="subcellular location">
    <subcellularLocation>
        <location evidence="1">Cell inner membrane</location>
        <topology evidence="1">Multi-pass membrane protein</topology>
    </subcellularLocation>
</comment>
<feature type="domain" description="ABC transmembrane type-1" evidence="12">
    <location>
        <begin position="56"/>
        <end position="262"/>
    </location>
</feature>
<dbReference type="GO" id="GO:0015888">
    <property type="term" value="P:thiamine transport"/>
    <property type="evidence" value="ECO:0007669"/>
    <property type="project" value="InterPro"/>
</dbReference>
<keyword evidence="6" id="KW-0997">Cell inner membrane</keyword>
<proteinExistence type="predicted"/>
<feature type="transmembrane region" description="Helical" evidence="11">
    <location>
        <begin position="328"/>
        <end position="355"/>
    </location>
</feature>
<feature type="transmembrane region" description="Helical" evidence="11">
    <location>
        <begin position="410"/>
        <end position="431"/>
    </location>
</feature>
<gene>
    <name evidence="13" type="ORF">GA0061100_104226</name>
</gene>
<dbReference type="AlphaFoldDB" id="A0A1C3V3B6"/>
<feature type="transmembrane region" description="Helical" evidence="11">
    <location>
        <begin position="136"/>
        <end position="156"/>
    </location>
</feature>
<keyword evidence="4" id="KW-0813">Transport</keyword>
<dbReference type="CDD" id="cd06261">
    <property type="entry name" value="TM_PBP2"/>
    <property type="match status" value="1"/>
</dbReference>
<keyword evidence="14" id="KW-1185">Reference proteome</keyword>
<dbReference type="PANTHER" id="PTHR30183:SF9">
    <property type="entry name" value="THIAMINE TRANSPORT SYSTEM PERMEASE PROTEIN THIP"/>
    <property type="match status" value="1"/>
</dbReference>
<comment type="subunit">
    <text evidence="2">The complex is composed of two ATP-binding proteins (ThiQ), two transmembrane proteins (ThiP) and a solute-binding protein (ThiB).</text>
</comment>
<evidence type="ECO:0000313" key="14">
    <source>
        <dbReference type="Proteomes" id="UP000186228"/>
    </source>
</evidence>
<keyword evidence="7 11" id="KW-0812">Transmembrane</keyword>
<dbReference type="Proteomes" id="UP000186228">
    <property type="component" value="Unassembled WGS sequence"/>
</dbReference>
<feature type="transmembrane region" description="Helical" evidence="11">
    <location>
        <begin position="12"/>
        <end position="39"/>
    </location>
</feature>
<dbReference type="NCBIfam" id="NF006955">
    <property type="entry name" value="PRK09433.2-3"/>
    <property type="match status" value="1"/>
</dbReference>
<evidence type="ECO:0000256" key="1">
    <source>
        <dbReference type="ARBA" id="ARBA00004429"/>
    </source>
</evidence>
<evidence type="ECO:0000256" key="2">
    <source>
        <dbReference type="ARBA" id="ARBA00011650"/>
    </source>
</evidence>
<keyword evidence="10 11" id="KW-0472">Membrane</keyword>
<evidence type="ECO:0000256" key="6">
    <source>
        <dbReference type="ARBA" id="ARBA00022519"/>
    </source>
</evidence>
<evidence type="ECO:0000256" key="8">
    <source>
        <dbReference type="ARBA" id="ARBA00022737"/>
    </source>
</evidence>
<evidence type="ECO:0000256" key="5">
    <source>
        <dbReference type="ARBA" id="ARBA00022475"/>
    </source>
</evidence>
<feature type="domain" description="ABC transmembrane type-1" evidence="12">
    <location>
        <begin position="333"/>
        <end position="532"/>
    </location>
</feature>
<evidence type="ECO:0000256" key="4">
    <source>
        <dbReference type="ARBA" id="ARBA00022448"/>
    </source>
</evidence>
<evidence type="ECO:0000259" key="12">
    <source>
        <dbReference type="PROSITE" id="PS50928"/>
    </source>
</evidence>
<protein>
    <recommendedName>
        <fullName evidence="3">Thiamine transport system permease protein ThiP</fullName>
    </recommendedName>
</protein>
<dbReference type="NCBIfam" id="TIGR01253">
    <property type="entry name" value="thiP"/>
    <property type="match status" value="1"/>
</dbReference>
<reference evidence="14" key="1">
    <citation type="submission" date="2016-08" db="EMBL/GenBank/DDBJ databases">
        <authorList>
            <person name="Varghese N."/>
            <person name="Submissions Spin"/>
        </authorList>
    </citation>
    <scope>NUCLEOTIDE SEQUENCE [LARGE SCALE GENOMIC DNA]</scope>
    <source>
        <strain evidence="14">CCBAU 57015</strain>
    </source>
</reference>
<dbReference type="InterPro" id="IPR005947">
    <property type="entry name" value="ThiP_ABC_transpt"/>
</dbReference>
<accession>A0A1C3V3B6</accession>
<dbReference type="Gene3D" id="1.10.3720.10">
    <property type="entry name" value="MetI-like"/>
    <property type="match status" value="2"/>
</dbReference>
<evidence type="ECO:0000313" key="13">
    <source>
        <dbReference type="EMBL" id="SCB22144.1"/>
    </source>
</evidence>
<feature type="transmembrane region" description="Helical" evidence="11">
    <location>
        <begin position="288"/>
        <end position="316"/>
    </location>
</feature>
<evidence type="ECO:0000256" key="10">
    <source>
        <dbReference type="ARBA" id="ARBA00023136"/>
    </source>
</evidence>
<dbReference type="GO" id="GO:0022857">
    <property type="term" value="F:transmembrane transporter activity"/>
    <property type="evidence" value="ECO:0007669"/>
    <property type="project" value="InterPro"/>
</dbReference>
<feature type="transmembrane region" description="Helical" evidence="11">
    <location>
        <begin position="196"/>
        <end position="224"/>
    </location>
</feature>
<keyword evidence="9 11" id="KW-1133">Transmembrane helix</keyword>
<feature type="transmembrane region" description="Helical" evidence="11">
    <location>
        <begin position="93"/>
        <end position="116"/>
    </location>
</feature>
<dbReference type="PROSITE" id="PS50928">
    <property type="entry name" value="ABC_TM1"/>
    <property type="match status" value="2"/>
</dbReference>
<dbReference type="EMBL" id="FMAC01000004">
    <property type="protein sequence ID" value="SCB22144.1"/>
    <property type="molecule type" value="Genomic_DNA"/>
</dbReference>
<dbReference type="InterPro" id="IPR000515">
    <property type="entry name" value="MetI-like"/>
</dbReference>